<dbReference type="Proteomes" id="UP000299211">
    <property type="component" value="Unassembled WGS sequence"/>
</dbReference>
<name>A0A4D4M9P7_STRAX</name>
<proteinExistence type="predicted"/>
<dbReference type="AlphaFoldDB" id="A0A4D4M9P7"/>
<organism evidence="1 4">
    <name type="scientific">Streptomyces avermitilis</name>
    <dbReference type="NCBI Taxonomy" id="33903"/>
    <lineage>
        <taxon>Bacteria</taxon>
        <taxon>Bacillati</taxon>
        <taxon>Actinomycetota</taxon>
        <taxon>Actinomycetes</taxon>
        <taxon>Kitasatosporales</taxon>
        <taxon>Streptomycetaceae</taxon>
        <taxon>Streptomyces</taxon>
    </lineage>
</organism>
<dbReference type="Proteomes" id="UP000302139">
    <property type="component" value="Unassembled WGS sequence"/>
</dbReference>
<evidence type="ECO:0000313" key="1">
    <source>
        <dbReference type="EMBL" id="GDY68602.1"/>
    </source>
</evidence>
<reference evidence="1 4" key="2">
    <citation type="submission" date="2019-04" db="EMBL/GenBank/DDBJ databases">
        <title>Draft genome sequences of Streptomyces avermitilis NBRC 14893.</title>
        <authorList>
            <person name="Komaki H."/>
            <person name="Tamura T."/>
            <person name="Hosoyama A."/>
        </authorList>
    </citation>
    <scope>NUCLEOTIDE SEQUENCE [LARGE SCALE GENOMIC DNA]</scope>
    <source>
        <strain evidence="1 4">NBRC 14893</strain>
    </source>
</reference>
<sequence length="99" mass="10072">MPVGIPGHVREPVPLLPVPLAEALAVGEAIPLHADHADTLADPAGAMPGQYREPTSRGLAVAAEPSGRAGHGAVAAHVLHVCGGEEPLAWSKTAVRIGW</sequence>
<evidence type="ECO:0000313" key="4">
    <source>
        <dbReference type="Proteomes" id="UP000302139"/>
    </source>
</evidence>
<comment type="caution">
    <text evidence="1">The sequence shown here is derived from an EMBL/GenBank/DDBJ whole genome shotgun (WGS) entry which is preliminary data.</text>
</comment>
<dbReference type="EMBL" id="BJHY01000001">
    <property type="protein sequence ID" value="GDY71023.1"/>
    <property type="molecule type" value="Genomic_DNA"/>
</dbReference>
<accession>A0A4D4M9P7</accession>
<evidence type="ECO:0000313" key="3">
    <source>
        <dbReference type="Proteomes" id="UP000299211"/>
    </source>
</evidence>
<protein>
    <submittedName>
        <fullName evidence="1">Uncharacterized protein</fullName>
    </submittedName>
</protein>
<gene>
    <name evidence="1" type="ORF">SAV14893_079950</name>
    <name evidence="2" type="ORF">SAV31267_005080</name>
</gene>
<dbReference type="EMBL" id="BJHX01000001">
    <property type="protein sequence ID" value="GDY68602.1"/>
    <property type="molecule type" value="Genomic_DNA"/>
</dbReference>
<reference evidence="2 3" key="1">
    <citation type="submission" date="2019-04" db="EMBL/GenBank/DDBJ databases">
        <title>Draft genome sequences of Streptomyces avermitilis ATCC 31267.</title>
        <authorList>
            <person name="Komaki H."/>
            <person name="Tamura T."/>
            <person name="Hosoyama A."/>
        </authorList>
    </citation>
    <scope>NUCLEOTIDE SEQUENCE [LARGE SCALE GENOMIC DNA]</scope>
    <source>
        <strain evidence="2 3">ATCC 31267</strain>
    </source>
</reference>
<evidence type="ECO:0000313" key="2">
    <source>
        <dbReference type="EMBL" id="GDY71023.1"/>
    </source>
</evidence>